<evidence type="ECO:0000313" key="4">
    <source>
        <dbReference type="EMBL" id="MCQ3830201.1"/>
    </source>
</evidence>
<dbReference type="PIRSF" id="PIRSF001365">
    <property type="entry name" value="DHDPS"/>
    <property type="match status" value="1"/>
</dbReference>
<dbReference type="Proteomes" id="UP001205566">
    <property type="component" value="Unassembled WGS sequence"/>
</dbReference>
<dbReference type="PANTHER" id="PTHR12128:SF66">
    <property type="entry name" value="4-HYDROXY-2-OXOGLUTARATE ALDOLASE, MITOCHONDRIAL"/>
    <property type="match status" value="1"/>
</dbReference>
<keyword evidence="5" id="KW-1185">Reference proteome</keyword>
<gene>
    <name evidence="4" type="ORF">HXX02_12165</name>
</gene>
<proteinExistence type="inferred from homology"/>
<keyword evidence="2 3" id="KW-0456">Lyase</keyword>
<evidence type="ECO:0000256" key="1">
    <source>
        <dbReference type="ARBA" id="ARBA00007592"/>
    </source>
</evidence>
<dbReference type="EMBL" id="JACASI010000032">
    <property type="protein sequence ID" value="MCQ3830201.1"/>
    <property type="molecule type" value="Genomic_DNA"/>
</dbReference>
<evidence type="ECO:0000313" key="5">
    <source>
        <dbReference type="Proteomes" id="UP001205566"/>
    </source>
</evidence>
<reference evidence="4" key="1">
    <citation type="thesis" date="2020" institute="Technische Universitat Dresden" country="Dresden, Germany">
        <title>The Agarolytic System of Microbulbifer elongatus PORT2, Isolated from Batu Karas, Pangandaran West Java Indonesia.</title>
        <authorList>
            <person name="Anggraeni S.R."/>
        </authorList>
    </citation>
    <scope>NUCLEOTIDE SEQUENCE</scope>
    <source>
        <strain evidence="4">PORT2</strain>
    </source>
</reference>
<dbReference type="PANTHER" id="PTHR12128">
    <property type="entry name" value="DIHYDRODIPICOLINATE SYNTHASE"/>
    <property type="match status" value="1"/>
</dbReference>
<dbReference type="InterPro" id="IPR013785">
    <property type="entry name" value="Aldolase_TIM"/>
</dbReference>
<name>A0ABT1P253_9GAMM</name>
<dbReference type="Pfam" id="PF00701">
    <property type="entry name" value="DHDPS"/>
    <property type="match status" value="1"/>
</dbReference>
<comment type="similarity">
    <text evidence="1 3">Belongs to the DapA family.</text>
</comment>
<evidence type="ECO:0000256" key="2">
    <source>
        <dbReference type="ARBA" id="ARBA00023239"/>
    </source>
</evidence>
<dbReference type="SMART" id="SM01130">
    <property type="entry name" value="DHDPS"/>
    <property type="match status" value="1"/>
</dbReference>
<organism evidence="4 5">
    <name type="scientific">Microbulbifer elongatus</name>
    <dbReference type="NCBI Taxonomy" id="86173"/>
    <lineage>
        <taxon>Bacteria</taxon>
        <taxon>Pseudomonadati</taxon>
        <taxon>Pseudomonadota</taxon>
        <taxon>Gammaproteobacteria</taxon>
        <taxon>Cellvibrionales</taxon>
        <taxon>Microbulbiferaceae</taxon>
        <taxon>Microbulbifer</taxon>
    </lineage>
</organism>
<accession>A0ABT1P253</accession>
<dbReference type="Gene3D" id="3.20.20.70">
    <property type="entry name" value="Aldolase class I"/>
    <property type="match status" value="1"/>
</dbReference>
<dbReference type="SUPFAM" id="SSF51569">
    <property type="entry name" value="Aldolase"/>
    <property type="match status" value="1"/>
</dbReference>
<dbReference type="PRINTS" id="PR00146">
    <property type="entry name" value="DHPICSNTHASE"/>
</dbReference>
<sequence>MSNLITTSVAERNKDQFVSNSDAGVLKGTFPVVPTPFDGKGGVDWRGLERSAQYILEAGADGLVFPGLASEYAQLTEEERFEATRLIGNLCKDRVPFIVGAGASMPDAAIRFARAGAEAGAQCAMVMAPNHYADDPEAMRAFFDAVAEAAGIPIMLQNAPAPMGAGLPVEQIASILSANPAIEYVKEETMPCGQRMEAILAIAPATLKGVFGGAGGRYILDELSRGALGTVPASELTEVHVALVSAWQRGEQEKARELFINMLPILNMQAIFRCNLTKWVLTQRGILNTCEVRVPGPTMDEGDRQELRAFWPRVADIMGKLESRQSTPTPEEVVLP</sequence>
<dbReference type="InterPro" id="IPR002220">
    <property type="entry name" value="DapA-like"/>
</dbReference>
<evidence type="ECO:0000256" key="3">
    <source>
        <dbReference type="PIRNR" id="PIRNR001365"/>
    </source>
</evidence>
<comment type="caution">
    <text evidence="4">The sequence shown here is derived from an EMBL/GenBank/DDBJ whole genome shotgun (WGS) entry which is preliminary data.</text>
</comment>
<protein>
    <submittedName>
        <fullName evidence="4">Dihydrodipicolinate synthase family protein</fullName>
    </submittedName>
</protein>
<dbReference type="CDD" id="cd00408">
    <property type="entry name" value="DHDPS-like"/>
    <property type="match status" value="1"/>
</dbReference>